<evidence type="ECO:0000313" key="2">
    <source>
        <dbReference type="Proteomes" id="UP000184389"/>
    </source>
</evidence>
<dbReference type="InterPro" id="IPR043137">
    <property type="entry name" value="GGT_ssub_C"/>
</dbReference>
<dbReference type="OrthoDB" id="9781342at2"/>
<protein>
    <submittedName>
        <fullName evidence="1">Gamma-glutamyltranspeptidase / glutathione hydrolase</fullName>
    </submittedName>
</protein>
<dbReference type="PANTHER" id="PTHR43881">
    <property type="entry name" value="GAMMA-GLUTAMYLTRANSPEPTIDASE (AFU_ORTHOLOGUE AFUA_4G13580)"/>
    <property type="match status" value="1"/>
</dbReference>
<dbReference type="AlphaFoldDB" id="A0A1M5Z563"/>
<dbReference type="PANTHER" id="PTHR43881:SF1">
    <property type="entry name" value="GAMMA-GLUTAMYLTRANSPEPTIDASE (AFU_ORTHOLOGUE AFUA_4G13580)"/>
    <property type="match status" value="1"/>
</dbReference>
<accession>A0A1M5Z563</accession>
<proteinExistence type="predicted"/>
<dbReference type="Pfam" id="PF01019">
    <property type="entry name" value="G_glu_transpept"/>
    <property type="match status" value="1"/>
</dbReference>
<sequence>MNFDALKYRYPSRRMVVLGNNGMVATSQALAAQAGLDILKKGGNAIDAAIATAACLTVVEPTSNGVGGDAFAIVWEKDKIYGLNSSGFAPQGLSIDKLKDKGHRKMPIYGFEPITVPGIPYAWRELSKRFGKLELKDVFKPAINYAIEGFPVSPVVSKNWGKGFEKYLSELKGEEFDSFFKTFTRDGQTPKPGEIWKNEDLGNTLLELAETDCLSFYEGDIGEKIDKFSKKFDGYIRKKDLLEYKAEWVEPISINYRGYDVWELPPNTHGLVVLMALNILNNFQLSYEDSLSYHVIVEAMKLAYVDGLKYITDANKMEIPIEKFLSKEYGSERAKLITKDAIHPHYGNPDLGGTVYLAAADGEGNMISYIQSNYMGFGSGLVVPGTGISLHNRGCTFSLNPNDANCLEPGKKTYHTIIPGFLGKDKEAIGPFGVMGAYMQPQGHVQVVTNLIDFNHNPQEALDRPRWQWIEDKKVLVEPDFPLNIKEELIKFGHEVEYSDDVGSFGRGQIILKNGRTLMGGTEPRADGIVAPW</sequence>
<dbReference type="PRINTS" id="PR01210">
    <property type="entry name" value="GGTRANSPTASE"/>
</dbReference>
<dbReference type="STRING" id="1123281.SAMN02745180_02748"/>
<organism evidence="1 2">
    <name type="scientific">Sporanaerobacter acetigenes DSM 13106</name>
    <dbReference type="NCBI Taxonomy" id="1123281"/>
    <lineage>
        <taxon>Bacteria</taxon>
        <taxon>Bacillati</taxon>
        <taxon>Bacillota</taxon>
        <taxon>Tissierellia</taxon>
        <taxon>Tissierellales</taxon>
        <taxon>Sporanaerobacteraceae</taxon>
        <taxon>Sporanaerobacter</taxon>
    </lineage>
</organism>
<reference evidence="1 2" key="1">
    <citation type="submission" date="2016-11" db="EMBL/GenBank/DDBJ databases">
        <authorList>
            <person name="Jaros S."/>
            <person name="Januszkiewicz K."/>
            <person name="Wedrychowicz H."/>
        </authorList>
    </citation>
    <scope>NUCLEOTIDE SEQUENCE [LARGE SCALE GENOMIC DNA]</scope>
    <source>
        <strain evidence="1 2">DSM 13106</strain>
    </source>
</reference>
<dbReference type="SUPFAM" id="SSF56235">
    <property type="entry name" value="N-terminal nucleophile aminohydrolases (Ntn hydrolases)"/>
    <property type="match status" value="1"/>
</dbReference>
<dbReference type="EMBL" id="FQXR01000021">
    <property type="protein sequence ID" value="SHI19392.1"/>
    <property type="molecule type" value="Genomic_DNA"/>
</dbReference>
<name>A0A1M5Z563_9FIRM</name>
<dbReference type="InterPro" id="IPR029055">
    <property type="entry name" value="Ntn_hydrolases_N"/>
</dbReference>
<gene>
    <name evidence="1" type="ORF">SAMN02745180_02748</name>
</gene>
<dbReference type="Gene3D" id="3.60.20.40">
    <property type="match status" value="1"/>
</dbReference>
<dbReference type="Proteomes" id="UP000184389">
    <property type="component" value="Unassembled WGS sequence"/>
</dbReference>
<dbReference type="InterPro" id="IPR052896">
    <property type="entry name" value="GGT-like_enzyme"/>
</dbReference>
<dbReference type="Gene3D" id="1.10.246.130">
    <property type="match status" value="1"/>
</dbReference>
<keyword evidence="1" id="KW-0378">Hydrolase</keyword>
<dbReference type="RefSeq" id="WP_072745352.1">
    <property type="nucleotide sequence ID" value="NZ_FQXR01000021.1"/>
</dbReference>
<evidence type="ECO:0000313" key="1">
    <source>
        <dbReference type="EMBL" id="SHI19392.1"/>
    </source>
</evidence>
<keyword evidence="2" id="KW-1185">Reference proteome</keyword>
<dbReference type="InterPro" id="IPR043138">
    <property type="entry name" value="GGT_lsub"/>
</dbReference>
<dbReference type="GO" id="GO:0016787">
    <property type="term" value="F:hydrolase activity"/>
    <property type="evidence" value="ECO:0007669"/>
    <property type="project" value="UniProtKB-KW"/>
</dbReference>